<dbReference type="PANTHER" id="PTHR33116">
    <property type="entry name" value="REVERSE TRANSCRIPTASE ZINC-BINDING DOMAIN-CONTAINING PROTEIN-RELATED-RELATED"/>
    <property type="match status" value="1"/>
</dbReference>
<dbReference type="InterPro" id="IPR002156">
    <property type="entry name" value="RNaseH_domain"/>
</dbReference>
<dbReference type="InterPro" id="IPR043502">
    <property type="entry name" value="DNA/RNA_pol_sf"/>
</dbReference>
<feature type="compositionally biased region" description="Acidic residues" evidence="2">
    <location>
        <begin position="417"/>
        <end position="426"/>
    </location>
</feature>
<evidence type="ECO:0000313" key="5">
    <source>
        <dbReference type="EnsemblPlants" id="cds.evm.model.08.1395"/>
    </source>
</evidence>
<dbReference type="PANTHER" id="PTHR33116:SF86">
    <property type="entry name" value="REVERSE TRANSCRIPTASE DOMAIN-CONTAINING PROTEIN"/>
    <property type="match status" value="1"/>
</dbReference>
<dbReference type="Pfam" id="PF00078">
    <property type="entry name" value="RVT_1"/>
    <property type="match status" value="1"/>
</dbReference>
<keyword evidence="1" id="KW-0862">Zinc</keyword>
<reference evidence="5" key="1">
    <citation type="submission" date="2018-11" db="EMBL/GenBank/DDBJ databases">
        <authorList>
            <person name="Grassa J C."/>
        </authorList>
    </citation>
    <scope>NUCLEOTIDE SEQUENCE [LARGE SCALE GENOMIC DNA]</scope>
</reference>
<dbReference type="EnsemblPlants" id="evm.model.08.1395">
    <property type="protein sequence ID" value="cds.evm.model.08.1395"/>
    <property type="gene ID" value="evm.TU.08.1395"/>
</dbReference>
<dbReference type="InterPro" id="IPR000477">
    <property type="entry name" value="RT_dom"/>
</dbReference>
<feature type="compositionally biased region" description="Polar residues" evidence="2">
    <location>
        <begin position="272"/>
        <end position="281"/>
    </location>
</feature>
<dbReference type="CDD" id="cd01650">
    <property type="entry name" value="RT_nLTR_like"/>
    <property type="match status" value="1"/>
</dbReference>
<dbReference type="Pfam" id="PF14392">
    <property type="entry name" value="zf-CCHC_4"/>
    <property type="match status" value="1"/>
</dbReference>
<evidence type="ECO:0000256" key="1">
    <source>
        <dbReference type="PROSITE-ProRule" id="PRU00047"/>
    </source>
</evidence>
<reference evidence="5" key="2">
    <citation type="submission" date="2021-03" db="UniProtKB">
        <authorList>
            <consortium name="EnsemblPlants"/>
        </authorList>
    </citation>
    <scope>IDENTIFICATION</scope>
</reference>
<dbReference type="InterPro" id="IPR026960">
    <property type="entry name" value="RVT-Znf"/>
</dbReference>
<keyword evidence="1" id="KW-0479">Metal-binding</keyword>
<evidence type="ECO:0008006" key="7">
    <source>
        <dbReference type="Google" id="ProtNLM"/>
    </source>
</evidence>
<dbReference type="Pfam" id="PF14111">
    <property type="entry name" value="DUF4283"/>
    <property type="match status" value="1"/>
</dbReference>
<dbReference type="PROSITE" id="PS50158">
    <property type="entry name" value="ZF_CCHC"/>
    <property type="match status" value="1"/>
</dbReference>
<evidence type="ECO:0000259" key="4">
    <source>
        <dbReference type="PROSITE" id="PS50878"/>
    </source>
</evidence>
<dbReference type="InterPro" id="IPR044730">
    <property type="entry name" value="RNase_H-like_dom_plant"/>
</dbReference>
<sequence length="1806" mass="202764">MKSTISLTDDERSVVAITDDGAPDQSERLDLVLVVRILSPKKVWLSTLQNQMAQHWDGRFKAVISEHHSDLFLITFGCIGDKIRALEKEPWHFQGHHIVLLEPSALNSITPQQMVYSPFWVQAYRLPFLSKTQPLAKALGNLIGEFIEVFQDSCFEGWGPFLRFRVRLDITKPLLRGKMISLPNIKDEFWVEFRYERLPDYCMECGRIGHVFNKCLVHLENMDNGIESELAYRPSLKGAPLPTSSYDRYRSDFSKGSAWPLLTRLARSTLSATIPQINNRPPSHPRPLLQGESSNTNKNHHPPTTTRTISPSTTQKMQPSVTAGLNVQHPLTAAVPASHSPGLKTVPCDNSVVHLKDVFTPNIGPFPVDHTFATYPPIPNFSREEICQNVTMDVSSKKTGKAIAATTVSHQPHSDLDDMDGFDDQENTNPNKAFKRQFDSLSLRKTLKRCRASNGSSPSPSSIEATANLPVSTSCDDSAGSEDISAFNNGLEVPCSGLKGGLMLLWHDDVNVTLLSMNSNYFDCYISFNDGPRWHFSAVYGFPEASNKKHTWTLLERLADVSPMDPWLLVGDLNEIFSHSHKNSGPLRSDNHMMAFRTTIDLCSLIELPHTGPDFTWAKNRRNPLALQERLDWVFINTIWKDNLASPHVSHLDYYGSDHRAVLSVINLQSTTSAVQYRSRFRFEKLWLKEAECSQIISQCWNFSSGNPIDVLNGNLSKCVASLRSWHKDKFGNLKSQISLAQATVTALSNTSTPATSHYQQVQKAEAVLDDLLATEEQYWQQRARIDWLQSGDRNTKFFHAKASARYSNNKIKLLTDEEGFVYTSQHEISGLVAAYFENLFQAQNEDHWALQHVLNVIPTTVTAEHNAFLSKDFTATEVFEALKTMNGDGSPGIDGMSALFYQHNWDIVGDLVTQAVLHVLNKGGSPEALNKTLITLIPKIKKPKSMKDFRPISLCNVVYKLISKSLVIRFKTILPHVISETQSAFLPNRLITDNILVAFELVHCLKHKTRGRKGFSALKLDMSKAFDRVEWSFIAAVMGKMGFGLRWVALIMNCLQTTQLSFIVNGAISGNVKPQRGLRQGDPLSPYLFLICSEGLSRLLQYEESIGCLKGLAISRHSPSISHLLFADDSLLFCEADDRSCGAIKRVLDTYHKASGQQLNTDKSVMSFSPNTTEVAKLSFRNILGMPICDCHESYLGLPAYSERDKKNMFNHIKERIWKLLHAWTDKIFSVGGKEVLLKAVIQSIPTYAMSCFKLPVKFCREIESMMSNYWWGTTTDKKKIHWKQWKFLCHSKMEGGLGFRNFIHFNQALLAKQAWRLFQNHNSLLFRVLKGRYFPRNDFLSAATCGASSLTWQGICWGRELLKKGIRKKVGNGFSISCANDPWIPGNLIFTPIFYSGNPNSVVADYITPDREWNFSKLSADFSSVDVGRILSLPLSNNAGPDYWIWHGTGGEYEVKSGYFFACSSSADTNESVSNPNTAWWKSFWQLKLPPKVKIFSWKAIHNALPVAAELFKKKSLTSASCSLCLNAWESVGHALFSCKHARHVWKVAGFTFNNKAAVSMNIEDFLFQISENYTKSELETIFCTMWSIWSDRNNVIHGKSPQQPTVISAKAQNFLNNYKSTQQLSLPAGLSPPATPSISKAWSPPPPTCLKLNVDAAFDEACNKIGFGAIIRDSNGNVKAAMSHPINGCCLPQEMEAKGLFYSLKWARQLNFKVDMVETDSLILANALRKTASNRSSFQDLIFDVQTELSYLPTVCVNHVYRDGNQAAHGLAKQALVLDNVCTWLEDFPSAILSVVVKDSLIL</sequence>
<feature type="region of interest" description="Disordered" evidence="2">
    <location>
        <begin position="411"/>
        <end position="433"/>
    </location>
</feature>
<dbReference type="Gene3D" id="3.60.10.10">
    <property type="entry name" value="Endonuclease/exonuclease/phosphatase"/>
    <property type="match status" value="1"/>
</dbReference>
<proteinExistence type="predicted"/>
<dbReference type="InterPro" id="IPR001878">
    <property type="entry name" value="Znf_CCHC"/>
</dbReference>
<dbReference type="Proteomes" id="UP000596661">
    <property type="component" value="Chromosome 8"/>
</dbReference>
<dbReference type="SUPFAM" id="SSF53098">
    <property type="entry name" value="Ribonuclease H-like"/>
    <property type="match status" value="1"/>
</dbReference>
<dbReference type="PROSITE" id="PS50878">
    <property type="entry name" value="RT_POL"/>
    <property type="match status" value="1"/>
</dbReference>
<dbReference type="Pfam" id="PF13966">
    <property type="entry name" value="zf-RVT"/>
    <property type="match status" value="1"/>
</dbReference>
<dbReference type="Gene3D" id="3.30.420.10">
    <property type="entry name" value="Ribonuclease H-like superfamily/Ribonuclease H"/>
    <property type="match status" value="1"/>
</dbReference>
<evidence type="ECO:0000259" key="3">
    <source>
        <dbReference type="PROSITE" id="PS50158"/>
    </source>
</evidence>
<keyword evidence="6" id="KW-1185">Reference proteome</keyword>
<dbReference type="InterPro" id="IPR036691">
    <property type="entry name" value="Endo/exonu/phosph_ase_sf"/>
</dbReference>
<dbReference type="EMBL" id="UZAU01000709">
    <property type="status" value="NOT_ANNOTATED_CDS"/>
    <property type="molecule type" value="Genomic_DNA"/>
</dbReference>
<dbReference type="GO" id="GO:0003676">
    <property type="term" value="F:nucleic acid binding"/>
    <property type="evidence" value="ECO:0007669"/>
    <property type="project" value="InterPro"/>
</dbReference>
<evidence type="ECO:0000313" key="6">
    <source>
        <dbReference type="Proteomes" id="UP000596661"/>
    </source>
</evidence>
<keyword evidence="1" id="KW-0863">Zinc-finger</keyword>
<dbReference type="Pfam" id="PF13456">
    <property type="entry name" value="RVT_3"/>
    <property type="match status" value="1"/>
</dbReference>
<dbReference type="SUPFAM" id="SSF56219">
    <property type="entry name" value="DNase I-like"/>
    <property type="match status" value="1"/>
</dbReference>
<protein>
    <recommendedName>
        <fullName evidence="7">Reverse transcriptase domain-containing protein</fullName>
    </recommendedName>
</protein>
<organism evidence="5 6">
    <name type="scientific">Cannabis sativa</name>
    <name type="common">Hemp</name>
    <name type="synonym">Marijuana</name>
    <dbReference type="NCBI Taxonomy" id="3483"/>
    <lineage>
        <taxon>Eukaryota</taxon>
        <taxon>Viridiplantae</taxon>
        <taxon>Streptophyta</taxon>
        <taxon>Embryophyta</taxon>
        <taxon>Tracheophyta</taxon>
        <taxon>Spermatophyta</taxon>
        <taxon>Magnoliopsida</taxon>
        <taxon>eudicotyledons</taxon>
        <taxon>Gunneridae</taxon>
        <taxon>Pentapetalae</taxon>
        <taxon>rosids</taxon>
        <taxon>fabids</taxon>
        <taxon>Rosales</taxon>
        <taxon>Cannabaceae</taxon>
        <taxon>Cannabis</taxon>
    </lineage>
</organism>
<feature type="compositionally biased region" description="Low complexity" evidence="2">
    <location>
        <begin position="302"/>
        <end position="314"/>
    </location>
</feature>
<dbReference type="GO" id="GO:0004523">
    <property type="term" value="F:RNA-DNA hybrid ribonuclease activity"/>
    <property type="evidence" value="ECO:0007669"/>
    <property type="project" value="InterPro"/>
</dbReference>
<dbReference type="GO" id="GO:0008270">
    <property type="term" value="F:zinc ion binding"/>
    <property type="evidence" value="ECO:0007669"/>
    <property type="project" value="UniProtKB-KW"/>
</dbReference>
<name>A0A803Q8J4_CANSA</name>
<dbReference type="InterPro" id="IPR025558">
    <property type="entry name" value="DUF4283"/>
</dbReference>
<dbReference type="InterPro" id="IPR012337">
    <property type="entry name" value="RNaseH-like_sf"/>
</dbReference>
<dbReference type="Gramene" id="evm.model.08.1395">
    <property type="protein sequence ID" value="cds.evm.model.08.1395"/>
    <property type="gene ID" value="evm.TU.08.1395"/>
</dbReference>
<dbReference type="SUPFAM" id="SSF56672">
    <property type="entry name" value="DNA/RNA polymerases"/>
    <property type="match status" value="1"/>
</dbReference>
<dbReference type="InterPro" id="IPR036397">
    <property type="entry name" value="RNaseH_sf"/>
</dbReference>
<feature type="region of interest" description="Disordered" evidence="2">
    <location>
        <begin position="272"/>
        <end position="316"/>
    </location>
</feature>
<accession>A0A803Q8J4</accession>
<dbReference type="InterPro" id="IPR025836">
    <property type="entry name" value="Zn_knuckle_CX2CX4HX4C"/>
</dbReference>
<dbReference type="CDD" id="cd06222">
    <property type="entry name" value="RNase_H_like"/>
    <property type="match status" value="1"/>
</dbReference>
<feature type="domain" description="CCHC-type" evidence="3">
    <location>
        <begin position="202"/>
        <end position="215"/>
    </location>
</feature>
<evidence type="ECO:0000256" key="2">
    <source>
        <dbReference type="SAM" id="MobiDB-lite"/>
    </source>
</evidence>
<feature type="domain" description="Reverse transcriptase" evidence="4">
    <location>
        <begin position="919"/>
        <end position="1189"/>
    </location>
</feature>